<dbReference type="AlphaFoldDB" id="A0A170QBT1"/>
<gene>
    <name evidence="3" type="ORF">MGWOODY_Mmi338</name>
</gene>
<name>A0A170QBT1_9ZZZZ</name>
<dbReference type="GO" id="GO:0006351">
    <property type="term" value="P:DNA-templated transcription"/>
    <property type="evidence" value="ECO:0007669"/>
    <property type="project" value="InterPro"/>
</dbReference>
<dbReference type="GO" id="GO:0000428">
    <property type="term" value="C:DNA-directed RNA polymerase complex"/>
    <property type="evidence" value="ECO:0007669"/>
    <property type="project" value="UniProtKB-KW"/>
</dbReference>
<dbReference type="Pfam" id="PF01192">
    <property type="entry name" value="RNA_pol_Rpb6"/>
    <property type="match status" value="1"/>
</dbReference>
<sequence length="93" mass="10623">MGLKPLSIQKMEDRTDDVYEAVVVMSKRAKQVLNNRIMEKMMDAAIEDVEMGVYDQVVDENPEDYVESEKATTVAVNEFMDGKLEWGETEVES</sequence>
<dbReference type="EMBL" id="FAXC01000039">
    <property type="protein sequence ID" value="CUV08277.1"/>
    <property type="molecule type" value="Genomic_DNA"/>
</dbReference>
<evidence type="ECO:0008006" key="4">
    <source>
        <dbReference type="Google" id="ProtNLM"/>
    </source>
</evidence>
<organism evidence="3">
    <name type="scientific">hydrothermal vent metagenome</name>
    <dbReference type="NCBI Taxonomy" id="652676"/>
    <lineage>
        <taxon>unclassified sequences</taxon>
        <taxon>metagenomes</taxon>
        <taxon>ecological metagenomes</taxon>
    </lineage>
</organism>
<dbReference type="GO" id="GO:0003677">
    <property type="term" value="F:DNA binding"/>
    <property type="evidence" value="ECO:0007669"/>
    <property type="project" value="InterPro"/>
</dbReference>
<evidence type="ECO:0000256" key="2">
    <source>
        <dbReference type="ARBA" id="ARBA00023163"/>
    </source>
</evidence>
<keyword evidence="1" id="KW-0240">DNA-directed RNA polymerase</keyword>
<dbReference type="SMART" id="SM01409">
    <property type="entry name" value="RNA_pol_Rpb6"/>
    <property type="match status" value="1"/>
</dbReference>
<evidence type="ECO:0000256" key="1">
    <source>
        <dbReference type="ARBA" id="ARBA00022478"/>
    </source>
</evidence>
<dbReference type="InterPro" id="IPR036161">
    <property type="entry name" value="RPB6/omega-like_sf"/>
</dbReference>
<evidence type="ECO:0000313" key="3">
    <source>
        <dbReference type="EMBL" id="CUV08277.1"/>
    </source>
</evidence>
<proteinExistence type="predicted"/>
<accession>A0A170QBT1</accession>
<keyword evidence="2" id="KW-0804">Transcription</keyword>
<dbReference type="GO" id="GO:0003899">
    <property type="term" value="F:DNA-directed RNA polymerase activity"/>
    <property type="evidence" value="ECO:0007669"/>
    <property type="project" value="InterPro"/>
</dbReference>
<dbReference type="Gene3D" id="3.90.940.10">
    <property type="match status" value="1"/>
</dbReference>
<reference evidence="3" key="1">
    <citation type="submission" date="2015-10" db="EMBL/GenBank/DDBJ databases">
        <authorList>
            <person name="Gilbert D.G."/>
        </authorList>
    </citation>
    <scope>NUCLEOTIDE SEQUENCE</scope>
</reference>
<protein>
    <recommendedName>
        <fullName evidence="4">DNA-directed RNA polymerase</fullName>
    </recommendedName>
</protein>
<dbReference type="SUPFAM" id="SSF63562">
    <property type="entry name" value="RPB6/omega subunit-like"/>
    <property type="match status" value="1"/>
</dbReference>
<dbReference type="InterPro" id="IPR006110">
    <property type="entry name" value="Pol_omega/Rpo6/RPB6"/>
</dbReference>